<evidence type="ECO:0000256" key="2">
    <source>
        <dbReference type="SAM" id="Phobius"/>
    </source>
</evidence>
<sequence>MLRTITIALILQLFYIGVWSTPHYSRILSRQVSGPLSELKGTSAVVDQVTSPGISRGKTSSFIDNKTAKNSSSSEGNQTPSTSTCSVSFEKSPGQNAPRNLNVQTSESNFQSQSSQAQSNSAVNEKSDSVKRNSIPTDSQSDEERSAIFMTETAQDCVEAVRAHKKEEKKPLVAVCYSLGYVDETTGTFGGHVTVFRVGDVEEIKRKTDIDLEKLSQSLQLKLEFEKNGEKDEKVKTLSQLSYPGNLRLSQIPLAPKDDPSHLINPSNPHYTANVGETEMVLIGSFHLNTIFSFSDDTQAANSDPFTGFSKLGPSASNLIGEGTSEIPTKLFDLNSQVKKRSAIVANQPWGLFKRQNSPTRLFSRALFASDSACLVSGLSVNPFFVSPVNNAQAIPQEQQPPANPTTPPPPPAAQPPPPQQAPPQTPPPPQQAPPQAQPPPTAAPEPAPPPPPPPSPAPPAPVAQNQADRLANTQPFITAAAASAPSSSPTAFQLPGRSLEVLPVGLAIFGVVSTLAAAFVGIVTLERKRYRQQFRERKSQEAISKAGGFTKGV</sequence>
<evidence type="ECO:0000313" key="5">
    <source>
        <dbReference type="Proteomes" id="UP001153365"/>
    </source>
</evidence>
<keyword evidence="2" id="KW-0472">Membrane</keyword>
<evidence type="ECO:0000256" key="1">
    <source>
        <dbReference type="SAM" id="MobiDB-lite"/>
    </source>
</evidence>
<organism evidence="4 5">
    <name type="scientific">Phakopsora pachyrhizi</name>
    <name type="common">Asian soybean rust disease fungus</name>
    <dbReference type="NCBI Taxonomy" id="170000"/>
    <lineage>
        <taxon>Eukaryota</taxon>
        <taxon>Fungi</taxon>
        <taxon>Dikarya</taxon>
        <taxon>Basidiomycota</taxon>
        <taxon>Pucciniomycotina</taxon>
        <taxon>Pucciniomycetes</taxon>
        <taxon>Pucciniales</taxon>
        <taxon>Phakopsoraceae</taxon>
        <taxon>Phakopsora</taxon>
    </lineage>
</organism>
<gene>
    <name evidence="4" type="ORF">PPACK8108_LOCUS4579</name>
</gene>
<evidence type="ECO:0000256" key="3">
    <source>
        <dbReference type="SAM" id="SignalP"/>
    </source>
</evidence>
<name>A0AAV0AQX1_PHAPC</name>
<feature type="region of interest" description="Disordered" evidence="1">
    <location>
        <begin position="50"/>
        <end position="146"/>
    </location>
</feature>
<accession>A0AAV0AQX1</accession>
<keyword evidence="2" id="KW-1133">Transmembrane helix</keyword>
<dbReference type="AlphaFoldDB" id="A0AAV0AQX1"/>
<evidence type="ECO:0000313" key="4">
    <source>
        <dbReference type="EMBL" id="CAH7669920.1"/>
    </source>
</evidence>
<keyword evidence="2" id="KW-0812">Transmembrane</keyword>
<feature type="region of interest" description="Disordered" evidence="1">
    <location>
        <begin position="396"/>
        <end position="466"/>
    </location>
</feature>
<protein>
    <submittedName>
        <fullName evidence="4">Expressed protein</fullName>
    </submittedName>
</protein>
<keyword evidence="3" id="KW-0732">Signal</keyword>
<feature type="transmembrane region" description="Helical" evidence="2">
    <location>
        <begin position="502"/>
        <end position="526"/>
    </location>
</feature>
<proteinExistence type="predicted"/>
<keyword evidence="5" id="KW-1185">Reference proteome</keyword>
<feature type="compositionally biased region" description="Polar residues" evidence="1">
    <location>
        <begin position="50"/>
        <end position="103"/>
    </location>
</feature>
<feature type="compositionally biased region" description="Pro residues" evidence="1">
    <location>
        <begin position="402"/>
        <end position="462"/>
    </location>
</feature>
<dbReference type="EMBL" id="CALTRL010000850">
    <property type="protein sequence ID" value="CAH7669920.1"/>
    <property type="molecule type" value="Genomic_DNA"/>
</dbReference>
<comment type="caution">
    <text evidence="4">The sequence shown here is derived from an EMBL/GenBank/DDBJ whole genome shotgun (WGS) entry which is preliminary data.</text>
</comment>
<feature type="chain" id="PRO_5043829921" evidence="3">
    <location>
        <begin position="21"/>
        <end position="554"/>
    </location>
</feature>
<feature type="signal peptide" evidence="3">
    <location>
        <begin position="1"/>
        <end position="20"/>
    </location>
</feature>
<reference evidence="4" key="1">
    <citation type="submission" date="2022-06" db="EMBL/GenBank/DDBJ databases">
        <authorList>
            <consortium name="SYNGENTA / RWTH Aachen University"/>
        </authorList>
    </citation>
    <scope>NUCLEOTIDE SEQUENCE</scope>
</reference>
<dbReference type="Proteomes" id="UP001153365">
    <property type="component" value="Unassembled WGS sequence"/>
</dbReference>
<feature type="compositionally biased region" description="Low complexity" evidence="1">
    <location>
        <begin position="104"/>
        <end position="122"/>
    </location>
</feature>